<name>A0A0N8QPI1_9PSED</name>
<dbReference type="AlphaFoldDB" id="A0A0N8QPI1"/>
<protein>
    <submittedName>
        <fullName evidence="1">Uncharacterized protein</fullName>
    </submittedName>
</protein>
<evidence type="ECO:0000313" key="1">
    <source>
        <dbReference type="EMBL" id="KPW50454.1"/>
    </source>
</evidence>
<gene>
    <name evidence="1" type="ORF">ALO88_03185</name>
</gene>
<evidence type="ECO:0000313" key="2">
    <source>
        <dbReference type="Proteomes" id="UP000050425"/>
    </source>
</evidence>
<comment type="caution">
    <text evidence="1">The sequence shown here is derived from an EMBL/GenBank/DDBJ whole genome shotgun (WGS) entry which is preliminary data.</text>
</comment>
<sequence>MNKEQVYDDQISPLMLQIIDICKAKGIAMIASFDIAHDGEGPNGEDCSGLICSSLIPDENGDPNPSFMQANALIRGHRTRSTMHLATVHTDGSKTLTAFI</sequence>
<proteinExistence type="predicted"/>
<reference evidence="1 2" key="1">
    <citation type="submission" date="2015-09" db="EMBL/GenBank/DDBJ databases">
        <title>Genome announcement of multiple Pseudomonas syringae strains.</title>
        <authorList>
            <person name="Thakur S."/>
            <person name="Wang P.W."/>
            <person name="Gong Y."/>
            <person name="Weir B.S."/>
            <person name="Guttman D.S."/>
        </authorList>
    </citation>
    <scope>NUCLEOTIDE SEQUENCE [LARGE SCALE GENOMIC DNA]</scope>
    <source>
        <strain evidence="1 2">ICMP4303</strain>
    </source>
</reference>
<dbReference type="RefSeq" id="WP_057418059.1">
    <property type="nucleotide sequence ID" value="NZ_LJPT01000050.1"/>
</dbReference>
<organism evidence="1 2">
    <name type="scientific">Pseudomonas syringae pv. antirrhini</name>
    <dbReference type="NCBI Taxonomy" id="251702"/>
    <lineage>
        <taxon>Bacteria</taxon>
        <taxon>Pseudomonadati</taxon>
        <taxon>Pseudomonadota</taxon>
        <taxon>Gammaproteobacteria</taxon>
        <taxon>Pseudomonadales</taxon>
        <taxon>Pseudomonadaceae</taxon>
        <taxon>Pseudomonas</taxon>
    </lineage>
</organism>
<dbReference type="EMBL" id="LJPT01000050">
    <property type="protein sequence ID" value="KPW50454.1"/>
    <property type="molecule type" value="Genomic_DNA"/>
</dbReference>
<dbReference type="PATRIC" id="fig|251702.3.peg.4189"/>
<accession>A0A0N8QPI1</accession>
<dbReference type="Proteomes" id="UP000050425">
    <property type="component" value="Unassembled WGS sequence"/>
</dbReference>